<dbReference type="CDD" id="cd03134">
    <property type="entry name" value="GATase1_PfpI_like"/>
    <property type="match status" value="1"/>
</dbReference>
<dbReference type="Pfam" id="PF01965">
    <property type="entry name" value="DJ-1_PfpI"/>
    <property type="match status" value="1"/>
</dbReference>
<dbReference type="InterPro" id="IPR006286">
    <property type="entry name" value="C56_PfpI-like"/>
</dbReference>
<dbReference type="SUPFAM" id="SSF52317">
    <property type="entry name" value="Class I glutamine amidotransferase-like"/>
    <property type="match status" value="1"/>
</dbReference>
<keyword evidence="3" id="KW-0315">Glutamine amidotransferase</keyword>
<name>A0ABP8IK48_9BACT</name>
<reference evidence="4" key="1">
    <citation type="journal article" date="2019" name="Int. J. Syst. Evol. Microbiol.">
        <title>The Global Catalogue of Microorganisms (GCM) 10K type strain sequencing project: providing services to taxonomists for standard genome sequencing and annotation.</title>
        <authorList>
            <consortium name="The Broad Institute Genomics Platform"/>
            <consortium name="The Broad Institute Genome Sequencing Center for Infectious Disease"/>
            <person name="Wu L."/>
            <person name="Ma J."/>
        </authorList>
    </citation>
    <scope>NUCLEOTIDE SEQUENCE [LARGE SCALE GENOMIC DNA]</scope>
    <source>
        <strain evidence="4">JCM 17923</strain>
    </source>
</reference>
<feature type="domain" description="DJ-1/PfpI" evidence="2">
    <location>
        <begin position="12"/>
        <end position="182"/>
    </location>
</feature>
<organism evidence="3 4">
    <name type="scientific">Hymenobacter saemangeumensis</name>
    <dbReference type="NCBI Taxonomy" id="1084522"/>
    <lineage>
        <taxon>Bacteria</taxon>
        <taxon>Pseudomonadati</taxon>
        <taxon>Bacteroidota</taxon>
        <taxon>Cytophagia</taxon>
        <taxon>Cytophagales</taxon>
        <taxon>Hymenobacteraceae</taxon>
        <taxon>Hymenobacter</taxon>
    </lineage>
</organism>
<dbReference type="RefSeq" id="WP_345236700.1">
    <property type="nucleotide sequence ID" value="NZ_BAABGZ010000057.1"/>
</dbReference>
<evidence type="ECO:0000256" key="1">
    <source>
        <dbReference type="ARBA" id="ARBA00008542"/>
    </source>
</evidence>
<dbReference type="PANTHER" id="PTHR42733">
    <property type="entry name" value="DJ-1 PROTEIN"/>
    <property type="match status" value="1"/>
</dbReference>
<accession>A0ABP8IK48</accession>
<dbReference type="PROSITE" id="PS51276">
    <property type="entry name" value="PEPTIDASE_C56_PFPI"/>
    <property type="match status" value="1"/>
</dbReference>
<comment type="similarity">
    <text evidence="1">Belongs to the peptidase C56 family.</text>
</comment>
<evidence type="ECO:0000313" key="4">
    <source>
        <dbReference type="Proteomes" id="UP001501153"/>
    </source>
</evidence>
<dbReference type="Gene3D" id="3.40.50.880">
    <property type="match status" value="1"/>
</dbReference>
<evidence type="ECO:0000259" key="2">
    <source>
        <dbReference type="Pfam" id="PF01965"/>
    </source>
</evidence>
<comment type="caution">
    <text evidence="3">The sequence shown here is derived from an EMBL/GenBank/DDBJ whole genome shotgun (WGS) entry which is preliminary data.</text>
</comment>
<dbReference type="PANTHER" id="PTHR42733:SF12">
    <property type="entry name" value="PROTEINASE"/>
    <property type="match status" value="1"/>
</dbReference>
<proteinExistence type="inferred from homology"/>
<sequence length="192" mass="20947">MSIFGSDKLKGKRIAIVATDGFEQSELDEPKKYLEGEGAETHVISLKSGAIKGWDGPAKDWGSKVDVDKVITEARVADYDALVLPGGQMNPDVLRTDQDVVSFVGEFMRSGKVVAAICHGPWPLIETGLVLGRRMTSWPSLKTDLSNAGALWEDSEVVVDKGLITSRKPQDIPAFNKKIVEEVLEGRHEARS</sequence>
<dbReference type="Proteomes" id="UP001501153">
    <property type="component" value="Unassembled WGS sequence"/>
</dbReference>
<dbReference type="NCBIfam" id="TIGR01382">
    <property type="entry name" value="PfpI"/>
    <property type="match status" value="1"/>
</dbReference>
<keyword evidence="4" id="KW-1185">Reference proteome</keyword>
<dbReference type="EMBL" id="BAABGZ010000057">
    <property type="protein sequence ID" value="GAA4361112.1"/>
    <property type="molecule type" value="Genomic_DNA"/>
</dbReference>
<dbReference type="InterPro" id="IPR002818">
    <property type="entry name" value="DJ-1/PfpI"/>
</dbReference>
<evidence type="ECO:0000313" key="3">
    <source>
        <dbReference type="EMBL" id="GAA4361112.1"/>
    </source>
</evidence>
<protein>
    <submittedName>
        <fullName evidence="3">Type 1 glutamine amidotransferase domain-containing protein</fullName>
    </submittedName>
</protein>
<gene>
    <name evidence="3" type="ORF">GCM10023185_27970</name>
</gene>
<dbReference type="InterPro" id="IPR029062">
    <property type="entry name" value="Class_I_gatase-like"/>
</dbReference>